<dbReference type="InterPro" id="IPR036388">
    <property type="entry name" value="WH-like_DNA-bd_sf"/>
</dbReference>
<name>D2PVZ3_KRIFD</name>
<reference evidence="3 4" key="2">
    <citation type="journal article" date="2010" name="Stand. Genomic Sci.">
        <title>Complete genome sequence of Kribbella flavida type strain (IFO 14399).</title>
        <authorList>
            <person name="Pukall R."/>
            <person name="Lapidus A."/>
            <person name="Glavina Del Rio T."/>
            <person name="Copeland A."/>
            <person name="Tice H."/>
            <person name="Cheng J.-F."/>
            <person name="Lucas S."/>
            <person name="Chen F."/>
            <person name="Nolan M."/>
            <person name="LaButti K."/>
            <person name="Pati A."/>
            <person name="Ivanova N."/>
            <person name="Mavrommatis K."/>
            <person name="Mikhailova N."/>
            <person name="Pitluck S."/>
            <person name="Bruce D."/>
            <person name="Goodwin L."/>
            <person name="Land M."/>
            <person name="Hauser L."/>
            <person name="Chang Y.-J."/>
            <person name="Jeffries C.D."/>
            <person name="Chen A."/>
            <person name="Palaniappan K."/>
            <person name="Chain P."/>
            <person name="Rohde M."/>
            <person name="Goeker M."/>
            <person name="Bristow J."/>
            <person name="Eisen J.A."/>
            <person name="Markowitz V."/>
            <person name="Hugenholtz P."/>
            <person name="Kyrpides N.C."/>
            <person name="Klenk H.-P."/>
            <person name="Brettin T."/>
        </authorList>
    </citation>
    <scope>NUCLEOTIDE SEQUENCE [LARGE SCALE GENOMIC DNA]</scope>
    <source>
        <strain evidence="4">DSM 17836 / JCM 10339 / NBRC 14399</strain>
    </source>
</reference>
<evidence type="ECO:0000313" key="3">
    <source>
        <dbReference type="EMBL" id="ADB29650.1"/>
    </source>
</evidence>
<dbReference type="Pfam" id="PF08279">
    <property type="entry name" value="HTH_11"/>
    <property type="match status" value="1"/>
</dbReference>
<dbReference type="eggNOG" id="COG2378">
    <property type="taxonomic scope" value="Bacteria"/>
</dbReference>
<evidence type="ECO:0000259" key="2">
    <source>
        <dbReference type="Pfam" id="PF13280"/>
    </source>
</evidence>
<gene>
    <name evidence="3" type="ordered locus">Kfla_0528</name>
</gene>
<sequence>MRVRMDDDASPTAKALLALELIQNVPGITGDRLGRRLGVTDRAARRYVGILREAGIPIESTPGRYGGYTLGRGYRLPPLMFSTAEALGLMMTALEGHHSAADATDPAGSALAKIIRVLPTSVAQPADAIRRMISPADRIATPDPEITAAVVQGCAEHHRIRIGYRRGECDVEPLMMDVDPWAVSVRHGRWYLLCWSHTRDARRVLRVDRILSVEPLPESFTPPDGLDAAQAVQDHLTEGWQYQVEIVFEAPADLISRRIPGILGRLEELGSDRCRLIGSTDDPEWYAERLTFVRAPFQVVAPPELRKALQDLGQRLIAAGEDV</sequence>
<dbReference type="SUPFAM" id="SSF46785">
    <property type="entry name" value="Winged helix' DNA-binding domain"/>
    <property type="match status" value="1"/>
</dbReference>
<evidence type="ECO:0000259" key="1">
    <source>
        <dbReference type="Pfam" id="PF08279"/>
    </source>
</evidence>
<accession>D2PVZ3</accession>
<feature type="domain" description="Helix-turn-helix type 11" evidence="1">
    <location>
        <begin position="19"/>
        <end position="68"/>
    </location>
</feature>
<organism evidence="3 4">
    <name type="scientific">Kribbella flavida (strain DSM 17836 / JCM 10339 / NBRC 14399)</name>
    <dbReference type="NCBI Taxonomy" id="479435"/>
    <lineage>
        <taxon>Bacteria</taxon>
        <taxon>Bacillati</taxon>
        <taxon>Actinomycetota</taxon>
        <taxon>Actinomycetes</taxon>
        <taxon>Propionibacteriales</taxon>
        <taxon>Kribbellaceae</taxon>
        <taxon>Kribbella</taxon>
    </lineage>
</organism>
<dbReference type="PANTHER" id="PTHR34580">
    <property type="match status" value="1"/>
</dbReference>
<evidence type="ECO:0000313" key="4">
    <source>
        <dbReference type="Proteomes" id="UP000007967"/>
    </source>
</evidence>
<dbReference type="KEGG" id="kfl:Kfla_0528"/>
<dbReference type="Pfam" id="PF13280">
    <property type="entry name" value="WYL"/>
    <property type="match status" value="1"/>
</dbReference>
<feature type="domain" description="WYL" evidence="2">
    <location>
        <begin position="146"/>
        <end position="215"/>
    </location>
</feature>
<dbReference type="InterPro" id="IPR013196">
    <property type="entry name" value="HTH_11"/>
</dbReference>
<protein>
    <submittedName>
        <fullName evidence="3">Helix-turn-helix type 11 domain protein</fullName>
    </submittedName>
</protein>
<dbReference type="InterPro" id="IPR036390">
    <property type="entry name" value="WH_DNA-bd_sf"/>
</dbReference>
<dbReference type="PANTHER" id="PTHR34580:SF3">
    <property type="entry name" value="PROTEIN PAFB"/>
    <property type="match status" value="1"/>
</dbReference>
<dbReference type="InterPro" id="IPR051534">
    <property type="entry name" value="CBASS_pafABC_assoc_protein"/>
</dbReference>
<dbReference type="EMBL" id="CP001736">
    <property type="protein sequence ID" value="ADB29650.1"/>
    <property type="molecule type" value="Genomic_DNA"/>
</dbReference>
<reference evidence="4" key="1">
    <citation type="submission" date="2009-09" db="EMBL/GenBank/DDBJ databases">
        <title>The complete genome of Kribbella flavida DSM 17836.</title>
        <authorList>
            <consortium name="US DOE Joint Genome Institute (JGI-PGF)"/>
            <person name="Lucas S."/>
            <person name="Copeland A."/>
            <person name="Lapidus A."/>
            <person name="Glavina del Rio T."/>
            <person name="Dalin E."/>
            <person name="Tice H."/>
            <person name="Bruce D."/>
            <person name="Goodwin L."/>
            <person name="Pitluck S."/>
            <person name="Kyrpides N."/>
            <person name="Mavromatis K."/>
            <person name="Ivanova N."/>
            <person name="Saunders E."/>
            <person name="Brettin T."/>
            <person name="Detter J.C."/>
            <person name="Han C."/>
            <person name="Larimer F."/>
            <person name="Land M."/>
            <person name="Hauser L."/>
            <person name="Markowitz V."/>
            <person name="Cheng J.-F."/>
            <person name="Hugenholtz P."/>
            <person name="Woyke T."/>
            <person name="Wu D."/>
            <person name="Pukall R."/>
            <person name="Klenk H.-P."/>
            <person name="Eisen J.A."/>
        </authorList>
    </citation>
    <scope>NUCLEOTIDE SEQUENCE [LARGE SCALE GENOMIC DNA]</scope>
    <source>
        <strain evidence="4">DSM 17836 / JCM 10339 / NBRC 14399</strain>
    </source>
</reference>
<dbReference type="Gene3D" id="1.10.10.10">
    <property type="entry name" value="Winged helix-like DNA-binding domain superfamily/Winged helix DNA-binding domain"/>
    <property type="match status" value="1"/>
</dbReference>
<dbReference type="HOGENOM" id="CLU_041141_1_1_11"/>
<proteinExistence type="predicted"/>
<dbReference type="InterPro" id="IPR026881">
    <property type="entry name" value="WYL_dom"/>
</dbReference>
<dbReference type="AlphaFoldDB" id="D2PVZ3"/>
<dbReference type="Proteomes" id="UP000007967">
    <property type="component" value="Chromosome"/>
</dbReference>
<keyword evidence="4" id="KW-1185">Reference proteome</keyword>
<dbReference type="STRING" id="479435.Kfla_0528"/>
<dbReference type="PROSITE" id="PS52050">
    <property type="entry name" value="WYL"/>
    <property type="match status" value="1"/>
</dbReference>